<reference evidence="2 3" key="1">
    <citation type="submission" date="2020-08" db="EMBL/GenBank/DDBJ databases">
        <title>Genomic Encyclopedia of Type Strains, Phase IV (KMG-IV): sequencing the most valuable type-strain genomes for metagenomic binning, comparative biology and taxonomic classification.</title>
        <authorList>
            <person name="Goeker M."/>
        </authorList>
    </citation>
    <scope>NUCLEOTIDE SEQUENCE [LARGE SCALE GENOMIC DNA]</scope>
    <source>
        <strain evidence="2 3">DSM 17075</strain>
    </source>
</reference>
<dbReference type="CDD" id="cd00267">
    <property type="entry name" value="ABC_ATPase"/>
    <property type="match status" value="1"/>
</dbReference>
<accession>A0A840E050</accession>
<evidence type="ECO:0000259" key="1">
    <source>
        <dbReference type="Pfam" id="PF13175"/>
    </source>
</evidence>
<feature type="domain" description="Endonuclease GajA/Old nuclease/RecF-like AAA" evidence="1">
    <location>
        <begin position="9"/>
        <end position="395"/>
    </location>
</feature>
<dbReference type="AlphaFoldDB" id="A0A840E050"/>
<dbReference type="Proteomes" id="UP000559598">
    <property type="component" value="Unassembled WGS sequence"/>
</dbReference>
<comment type="caution">
    <text evidence="2">The sequence shown here is derived from an EMBL/GenBank/DDBJ whole genome shotgun (WGS) entry which is preliminary data.</text>
</comment>
<dbReference type="InterPro" id="IPR027417">
    <property type="entry name" value="P-loop_NTPase"/>
</dbReference>
<gene>
    <name evidence="2" type="ORF">GGR02_003450</name>
</gene>
<dbReference type="PANTHER" id="PTHR43581">
    <property type="entry name" value="ATP/GTP PHOSPHATASE"/>
    <property type="match status" value="1"/>
</dbReference>
<dbReference type="SUPFAM" id="SSF52540">
    <property type="entry name" value="P-loop containing nucleoside triphosphate hydrolases"/>
    <property type="match status" value="1"/>
</dbReference>
<name>A0A840E050_9BACL</name>
<dbReference type="Gene3D" id="3.40.50.300">
    <property type="entry name" value="P-loop containing nucleotide triphosphate hydrolases"/>
    <property type="match status" value="1"/>
</dbReference>
<organism evidence="2 3">
    <name type="scientific">Anoxybacteroides voinovskiense</name>
    <dbReference type="NCBI Taxonomy" id="230470"/>
    <lineage>
        <taxon>Bacteria</taxon>
        <taxon>Bacillati</taxon>
        <taxon>Bacillota</taxon>
        <taxon>Bacilli</taxon>
        <taxon>Bacillales</taxon>
        <taxon>Anoxybacillaceae</taxon>
        <taxon>Anoxybacteroides</taxon>
    </lineage>
</organism>
<evidence type="ECO:0000313" key="3">
    <source>
        <dbReference type="Proteomes" id="UP000559598"/>
    </source>
</evidence>
<proteinExistence type="predicted"/>
<evidence type="ECO:0000313" key="2">
    <source>
        <dbReference type="EMBL" id="MBB4075598.1"/>
    </source>
</evidence>
<dbReference type="PANTHER" id="PTHR43581:SF2">
    <property type="entry name" value="EXCINUCLEASE ATPASE SUBUNIT"/>
    <property type="match status" value="1"/>
</dbReference>
<keyword evidence="3" id="KW-1185">Reference proteome</keyword>
<protein>
    <submittedName>
        <fullName evidence="2">Putative ATPase</fullName>
    </submittedName>
</protein>
<dbReference type="EMBL" id="JACIDE010000040">
    <property type="protein sequence ID" value="MBB4075598.1"/>
    <property type="molecule type" value="Genomic_DNA"/>
</dbReference>
<dbReference type="Pfam" id="PF13175">
    <property type="entry name" value="AAA_15"/>
    <property type="match status" value="1"/>
</dbReference>
<dbReference type="RefSeq" id="WP_183186071.1">
    <property type="nucleotide sequence ID" value="NZ_BMNP01000041.1"/>
</dbReference>
<dbReference type="InterPro" id="IPR051396">
    <property type="entry name" value="Bact_Antivir_Def_Nuclease"/>
</dbReference>
<sequence length="458" mass="53579">MIFIGVMMVKLTFTNIGMVEKAEIELNGLVCIAGENDTGKSTVGKLLFSIVYALNHFEEMFEQDRTHYLLNQAELFYLKLRRLIRLSEEDRLFFGVEFQHELSHWLNSGENVTEKLTATIEKRLLKLEHLHLDEEGKNLLADMLTETIDFLNVARDEEKIKQEAVEMVMRSEFQKSISRLNNENAESLVSITENHQEILRLALKNNRLTEFKLGDPLYYKDVIYIESPFVFYFIDLLQRFMARRLMQRTNREESIPYHLKDLFEKLKSKNPQMFSMSEHIAKDASENSLYHSQLESLMGGKMYYKEMEDEFVFQRSGGQEEKFALMNTATGMKALGIFQLLLQSGWLTKRTLLIIDEPEVHLHPSWQIGYARILVELVKSEGVHILVNSHSPYFIEALKVYSDQKGLEEDMKFYHAQKISTSSSVIRDVTNQLEEVFQLLTEPFHQLEEETLQDDEDR</sequence>
<dbReference type="InterPro" id="IPR041685">
    <property type="entry name" value="AAA_GajA/Old/RecF-like"/>
</dbReference>